<sequence>MCGIVGYIGHRDAFPIIIKGLQRLEYRGYDSAGIALFDGSQINLVKTKGKVEDLKQKANSISQEGSIGIGHTRWATHGVPNDVNSHPHYSNSGDLVIIHNGIIENYESIKKELTKRGYTFASDTDTEVLVNLIEEVKKTEDVKLGQAVQIALNQVVGAYAIAVFDRRKPDEIVVAKLGSPLAIGIGENEFFIASDASPFIEFTNNAVYLEDEEMAIVRLGKEIKLRKIKNDAVAYPRILELQMNLEEIEKGGYDHFMLKEIYEQPRAIKDTYRGRLLADQGIIRMAGIDQNLEKFMNANRIIIVACGTSWHAGLVAEYIFEDLARIPVEVEYASEFRYRNPVITEKDVLIAISQSGETADTLAAIKLAKEKGAFVFGVCNVVGSSIARESDAGAYTHAGPEIGVASTKAFTTQITVLTLLALKLAKEKGTFSETKFHEFLTELETIPNKVEKALEANPLIEVISDVYKDSSNCLYLGRGYNFPVALEGALKLKEISYIHAEGYPAAEMKHGPIALIDEQMPVFVIATKKGHYEKVVSNIQEIKSRKGKIIAIVTEGDEQVKELADHVIEVPETLESLSPLLTTIPLQLLSYHIAVMRGCNVDQPRNLAKSVTVE</sequence>
<dbReference type="InterPro" id="IPR046348">
    <property type="entry name" value="SIS_dom_sf"/>
</dbReference>
<dbReference type="RefSeq" id="WP_154917935.1">
    <property type="nucleotide sequence ID" value="NZ_JAZDDF010000001.1"/>
</dbReference>
<evidence type="ECO:0000256" key="5">
    <source>
        <dbReference type="ARBA" id="ARBA00022490"/>
    </source>
</evidence>
<keyword evidence="7 10" id="KW-0808">Transferase</keyword>
<evidence type="ECO:0000256" key="4">
    <source>
        <dbReference type="ARBA" id="ARBA00016090"/>
    </source>
</evidence>
<dbReference type="CDD" id="cd00714">
    <property type="entry name" value="GFAT"/>
    <property type="match status" value="1"/>
</dbReference>
<keyword evidence="5 10" id="KW-0963">Cytoplasm</keyword>
<dbReference type="GO" id="GO:0005975">
    <property type="term" value="P:carbohydrate metabolic process"/>
    <property type="evidence" value="ECO:0007669"/>
    <property type="project" value="UniProtKB-UniRule"/>
</dbReference>
<dbReference type="FunFam" id="3.40.50.10490:FF:000001">
    <property type="entry name" value="Glutamine--fructose-6-phosphate aminotransferase [isomerizing]"/>
    <property type="match status" value="1"/>
</dbReference>
<dbReference type="Pfam" id="PF13522">
    <property type="entry name" value="GATase_6"/>
    <property type="match status" value="1"/>
</dbReference>
<dbReference type="NCBIfam" id="NF001484">
    <property type="entry name" value="PRK00331.1"/>
    <property type="match status" value="1"/>
</dbReference>
<dbReference type="GO" id="GO:0097367">
    <property type="term" value="F:carbohydrate derivative binding"/>
    <property type="evidence" value="ECO:0007669"/>
    <property type="project" value="InterPro"/>
</dbReference>
<comment type="subcellular location">
    <subcellularLocation>
        <location evidence="2 10">Cytoplasm</location>
    </subcellularLocation>
</comment>
<evidence type="ECO:0000259" key="11">
    <source>
        <dbReference type="PROSITE" id="PS51278"/>
    </source>
</evidence>
<reference evidence="13 15" key="1">
    <citation type="submission" date="2019-09" db="EMBL/GenBank/DDBJ databases">
        <authorList>
            <person name="Khan S.A."/>
            <person name="Jeon C.O."/>
            <person name="Chun B.H."/>
            <person name="Jeong S.E."/>
        </authorList>
    </citation>
    <scope>NUCLEOTIDE SEQUENCE [LARGE SCALE GENOMIC DNA]</scope>
    <source>
        <strain evidence="13 15">KCTC 42508</strain>
    </source>
</reference>
<evidence type="ECO:0000256" key="7">
    <source>
        <dbReference type="ARBA" id="ARBA00022679"/>
    </source>
</evidence>
<evidence type="ECO:0000313" key="14">
    <source>
        <dbReference type="EMBL" id="MEE1971603.1"/>
    </source>
</evidence>
<dbReference type="PROSITE" id="PS51464">
    <property type="entry name" value="SIS"/>
    <property type="match status" value="2"/>
</dbReference>
<dbReference type="Proteomes" id="UP000323188">
    <property type="component" value="Unassembled WGS sequence"/>
</dbReference>
<dbReference type="InterPro" id="IPR035490">
    <property type="entry name" value="GlmS/FrlB_SIS"/>
</dbReference>
<feature type="initiator methionine" description="Removed" evidence="10">
    <location>
        <position position="1"/>
    </location>
</feature>
<evidence type="ECO:0000256" key="6">
    <source>
        <dbReference type="ARBA" id="ARBA00022576"/>
    </source>
</evidence>
<reference evidence="14 16" key="2">
    <citation type="submission" date="2024-01" db="EMBL/GenBank/DDBJ databases">
        <title>Maribacter spp. originated from different algae showed divergent polysaccharides utilization ability.</title>
        <authorList>
            <person name="Wang H."/>
            <person name="Wu Y."/>
        </authorList>
    </citation>
    <scope>NUCLEOTIDE SEQUENCE [LARGE SCALE GENOMIC DNA]</scope>
    <source>
        <strain evidence="14 16">KPT27_14</strain>
    </source>
</reference>
<dbReference type="InterPro" id="IPR017932">
    <property type="entry name" value="GATase_2_dom"/>
</dbReference>
<keyword evidence="16" id="KW-1185">Reference proteome</keyword>
<dbReference type="Proteomes" id="UP001343698">
    <property type="component" value="Unassembled WGS sequence"/>
</dbReference>
<dbReference type="GO" id="GO:0006487">
    <property type="term" value="P:protein N-linked glycosylation"/>
    <property type="evidence" value="ECO:0007669"/>
    <property type="project" value="TreeGrafter"/>
</dbReference>
<dbReference type="GO" id="GO:0004360">
    <property type="term" value="F:glutamine-fructose-6-phosphate transaminase (isomerizing) activity"/>
    <property type="evidence" value="ECO:0007669"/>
    <property type="project" value="UniProtKB-UniRule"/>
</dbReference>
<dbReference type="PANTHER" id="PTHR10937">
    <property type="entry name" value="GLUCOSAMINE--FRUCTOSE-6-PHOSPHATE AMINOTRANSFERASE, ISOMERIZING"/>
    <property type="match status" value="1"/>
</dbReference>
<evidence type="ECO:0000256" key="1">
    <source>
        <dbReference type="ARBA" id="ARBA00001031"/>
    </source>
</evidence>
<dbReference type="SUPFAM" id="SSF56235">
    <property type="entry name" value="N-terminal nucleophile aminohydrolases (Ntn hydrolases)"/>
    <property type="match status" value="1"/>
</dbReference>
<dbReference type="InterPro" id="IPR029055">
    <property type="entry name" value="Ntn_hydrolases_N"/>
</dbReference>
<dbReference type="GO" id="GO:0046349">
    <property type="term" value="P:amino sugar biosynthetic process"/>
    <property type="evidence" value="ECO:0007669"/>
    <property type="project" value="UniProtKB-ARBA"/>
</dbReference>
<evidence type="ECO:0000256" key="10">
    <source>
        <dbReference type="HAMAP-Rule" id="MF_00164"/>
    </source>
</evidence>
<dbReference type="CDD" id="cd05008">
    <property type="entry name" value="SIS_GlmS_GlmD_1"/>
    <property type="match status" value="1"/>
</dbReference>
<dbReference type="FunFam" id="3.40.50.10490:FF:000002">
    <property type="entry name" value="Glutamine--fructose-6-phosphate aminotransferase [isomerizing]"/>
    <property type="match status" value="1"/>
</dbReference>
<dbReference type="GO" id="GO:0005829">
    <property type="term" value="C:cytosol"/>
    <property type="evidence" value="ECO:0007669"/>
    <property type="project" value="TreeGrafter"/>
</dbReference>
<accession>A0A5B2TYZ5</accession>
<dbReference type="Pfam" id="PF01380">
    <property type="entry name" value="SIS"/>
    <property type="match status" value="2"/>
</dbReference>
<keyword evidence="6 10" id="KW-0032">Aminotransferase</keyword>
<dbReference type="AlphaFoldDB" id="A0A5B2TYZ5"/>
<comment type="caution">
    <text evidence="13">The sequence shown here is derived from an EMBL/GenBank/DDBJ whole genome shotgun (WGS) entry which is preliminary data.</text>
</comment>
<dbReference type="InterPro" id="IPR047084">
    <property type="entry name" value="GFAT_N"/>
</dbReference>
<dbReference type="NCBIfam" id="TIGR01135">
    <property type="entry name" value="glmS"/>
    <property type="match status" value="1"/>
</dbReference>
<gene>
    <name evidence="10 13" type="primary">glmS</name>
    <name evidence="13" type="ORF">F0361_07915</name>
    <name evidence="14" type="ORF">V1H85_04050</name>
</gene>
<dbReference type="InterPro" id="IPR001347">
    <property type="entry name" value="SIS_dom"/>
</dbReference>
<dbReference type="EMBL" id="VUOE01000001">
    <property type="protein sequence ID" value="KAA2219512.1"/>
    <property type="molecule type" value="Genomic_DNA"/>
</dbReference>
<feature type="active site" description="Nucleophile; for GATase activity" evidence="10">
    <location>
        <position position="2"/>
    </location>
</feature>
<dbReference type="PROSITE" id="PS51278">
    <property type="entry name" value="GATASE_TYPE_2"/>
    <property type="match status" value="1"/>
</dbReference>
<comment type="subunit">
    <text evidence="10">Homodimer.</text>
</comment>
<evidence type="ECO:0000313" key="15">
    <source>
        <dbReference type="Proteomes" id="UP000323188"/>
    </source>
</evidence>
<comment type="function">
    <text evidence="10">Catalyzes the first step in hexosamine metabolism, converting fructose-6P into glucosamine-6P using glutamine as a nitrogen source.</text>
</comment>
<dbReference type="HAMAP" id="MF_00164">
    <property type="entry name" value="GlmS"/>
    <property type="match status" value="1"/>
</dbReference>
<dbReference type="FunFam" id="3.60.20.10:FF:000006">
    <property type="entry name" value="Glutamine--fructose-6-phosphate aminotransferase [isomerizing]"/>
    <property type="match status" value="1"/>
</dbReference>
<feature type="domain" description="Glutamine amidotransferase type-2" evidence="11">
    <location>
        <begin position="2"/>
        <end position="220"/>
    </location>
</feature>
<dbReference type="Gene3D" id="3.60.20.10">
    <property type="entry name" value="Glutamine Phosphoribosylpyrophosphate, subunit 1, domain 1"/>
    <property type="match status" value="1"/>
</dbReference>
<dbReference type="InterPro" id="IPR035466">
    <property type="entry name" value="GlmS/AgaS_SIS"/>
</dbReference>
<dbReference type="GO" id="GO:0006047">
    <property type="term" value="P:UDP-N-acetylglucosamine metabolic process"/>
    <property type="evidence" value="ECO:0007669"/>
    <property type="project" value="TreeGrafter"/>
</dbReference>
<dbReference type="CDD" id="cd05009">
    <property type="entry name" value="SIS_GlmS_GlmD_2"/>
    <property type="match status" value="1"/>
</dbReference>
<dbReference type="GO" id="GO:0006002">
    <property type="term" value="P:fructose 6-phosphate metabolic process"/>
    <property type="evidence" value="ECO:0007669"/>
    <property type="project" value="TreeGrafter"/>
</dbReference>
<feature type="domain" description="SIS" evidence="12">
    <location>
        <begin position="291"/>
        <end position="430"/>
    </location>
</feature>
<keyword evidence="9" id="KW-0315">Glutamine amidotransferase</keyword>
<protein>
    <recommendedName>
        <fullName evidence="4 10">Glutamine--fructose-6-phosphate aminotransferase [isomerizing]</fullName>
        <ecNumber evidence="3 10">2.6.1.16</ecNumber>
    </recommendedName>
    <alternativeName>
        <fullName evidence="10">D-fructose-6-phosphate amidotransferase</fullName>
    </alternativeName>
    <alternativeName>
        <fullName evidence="10">GFAT</fullName>
    </alternativeName>
    <alternativeName>
        <fullName evidence="10">Glucosamine-6-phosphate synthase</fullName>
    </alternativeName>
    <alternativeName>
        <fullName evidence="10">Hexosephosphate aminotransferase</fullName>
    </alternativeName>
    <alternativeName>
        <fullName evidence="10">L-glutamine--D-fructose-6-phosphate amidotransferase</fullName>
    </alternativeName>
</protein>
<evidence type="ECO:0000259" key="12">
    <source>
        <dbReference type="PROSITE" id="PS51464"/>
    </source>
</evidence>
<evidence type="ECO:0000256" key="9">
    <source>
        <dbReference type="ARBA" id="ARBA00022962"/>
    </source>
</evidence>
<dbReference type="PANTHER" id="PTHR10937:SF0">
    <property type="entry name" value="GLUTAMINE--FRUCTOSE-6-PHOSPHATE TRANSAMINASE (ISOMERIZING)"/>
    <property type="match status" value="1"/>
</dbReference>
<dbReference type="Gene3D" id="3.40.50.10490">
    <property type="entry name" value="Glucose-6-phosphate isomerase like protein, domain 1"/>
    <property type="match status" value="2"/>
</dbReference>
<evidence type="ECO:0000313" key="16">
    <source>
        <dbReference type="Proteomes" id="UP001343698"/>
    </source>
</evidence>
<evidence type="ECO:0000313" key="13">
    <source>
        <dbReference type="EMBL" id="KAA2219512.1"/>
    </source>
</evidence>
<evidence type="ECO:0000256" key="3">
    <source>
        <dbReference type="ARBA" id="ARBA00012916"/>
    </source>
</evidence>
<keyword evidence="8" id="KW-0677">Repeat</keyword>
<dbReference type="EMBL" id="JAZDDF010000001">
    <property type="protein sequence ID" value="MEE1971603.1"/>
    <property type="molecule type" value="Genomic_DNA"/>
</dbReference>
<comment type="catalytic activity">
    <reaction evidence="1 10">
        <text>D-fructose 6-phosphate + L-glutamine = D-glucosamine 6-phosphate + L-glutamate</text>
        <dbReference type="Rhea" id="RHEA:13237"/>
        <dbReference type="ChEBI" id="CHEBI:29985"/>
        <dbReference type="ChEBI" id="CHEBI:58359"/>
        <dbReference type="ChEBI" id="CHEBI:58725"/>
        <dbReference type="ChEBI" id="CHEBI:61527"/>
        <dbReference type="EC" id="2.6.1.16"/>
    </reaction>
</comment>
<dbReference type="EC" id="2.6.1.16" evidence="3 10"/>
<organism evidence="13 15">
    <name type="scientific">Maribacter flavus</name>
    <dbReference type="NCBI Taxonomy" id="1658664"/>
    <lineage>
        <taxon>Bacteria</taxon>
        <taxon>Pseudomonadati</taxon>
        <taxon>Bacteroidota</taxon>
        <taxon>Flavobacteriia</taxon>
        <taxon>Flavobacteriales</taxon>
        <taxon>Flavobacteriaceae</taxon>
        <taxon>Maribacter</taxon>
    </lineage>
</organism>
<evidence type="ECO:0000256" key="2">
    <source>
        <dbReference type="ARBA" id="ARBA00004496"/>
    </source>
</evidence>
<feature type="active site" description="For Fru-6P isomerization activity" evidence="10">
    <location>
        <position position="609"/>
    </location>
</feature>
<feature type="domain" description="SIS" evidence="12">
    <location>
        <begin position="463"/>
        <end position="604"/>
    </location>
</feature>
<dbReference type="InterPro" id="IPR005855">
    <property type="entry name" value="GFAT"/>
</dbReference>
<dbReference type="SUPFAM" id="SSF53697">
    <property type="entry name" value="SIS domain"/>
    <property type="match status" value="1"/>
</dbReference>
<name>A0A5B2TYZ5_9FLAO</name>
<proteinExistence type="inferred from homology"/>
<evidence type="ECO:0000256" key="8">
    <source>
        <dbReference type="ARBA" id="ARBA00022737"/>
    </source>
</evidence>